<feature type="signal peptide" evidence="10">
    <location>
        <begin position="1"/>
        <end position="30"/>
    </location>
</feature>
<proteinExistence type="inferred from homology"/>
<reference evidence="13" key="1">
    <citation type="submission" date="2024-06" db="EMBL/GenBank/DDBJ databases">
        <title>Sequencing and assembly of the genome of Dyadobacter sp. strain 676, a symbiont of Cyamopsis tetragonoloba.</title>
        <authorList>
            <person name="Guro P."/>
            <person name="Sazanova A."/>
            <person name="Kuznetsova I."/>
            <person name="Belimov A."/>
            <person name="Safronova V."/>
        </authorList>
    </citation>
    <scope>NUCLEOTIDE SEQUENCE</scope>
    <source>
        <strain evidence="13">676</strain>
    </source>
</reference>
<dbReference type="PROSITE" id="PS52016">
    <property type="entry name" value="TONB_DEPENDENT_REC_3"/>
    <property type="match status" value="1"/>
</dbReference>
<protein>
    <submittedName>
        <fullName evidence="13">TonB-dependent receptor</fullName>
    </submittedName>
</protein>
<dbReference type="Gene3D" id="2.60.40.1120">
    <property type="entry name" value="Carboxypeptidase-like, regulatory domain"/>
    <property type="match status" value="1"/>
</dbReference>
<dbReference type="SUPFAM" id="SSF56935">
    <property type="entry name" value="Porins"/>
    <property type="match status" value="1"/>
</dbReference>
<evidence type="ECO:0000256" key="3">
    <source>
        <dbReference type="ARBA" id="ARBA00022452"/>
    </source>
</evidence>
<dbReference type="InterPro" id="IPR037066">
    <property type="entry name" value="Plug_dom_sf"/>
</dbReference>
<evidence type="ECO:0000256" key="8">
    <source>
        <dbReference type="PROSITE-ProRule" id="PRU01360"/>
    </source>
</evidence>
<feature type="chain" id="PRO_5043560463" evidence="10">
    <location>
        <begin position="31"/>
        <end position="1092"/>
    </location>
</feature>
<dbReference type="SUPFAM" id="SSF49464">
    <property type="entry name" value="Carboxypeptidase regulatory domain-like"/>
    <property type="match status" value="1"/>
</dbReference>
<evidence type="ECO:0000256" key="9">
    <source>
        <dbReference type="RuleBase" id="RU003357"/>
    </source>
</evidence>
<evidence type="ECO:0000256" key="6">
    <source>
        <dbReference type="ARBA" id="ARBA00023136"/>
    </source>
</evidence>
<dbReference type="InterPro" id="IPR039426">
    <property type="entry name" value="TonB-dep_rcpt-like"/>
</dbReference>
<gene>
    <name evidence="13" type="ORF">ABV298_28230</name>
</gene>
<comment type="similarity">
    <text evidence="8 9">Belongs to the TonB-dependent receptor family.</text>
</comment>
<dbReference type="InterPro" id="IPR008969">
    <property type="entry name" value="CarboxyPept-like_regulatory"/>
</dbReference>
<dbReference type="AlphaFoldDB" id="A0AAU8FJD9"/>
<feature type="domain" description="TonB-dependent receptor-like beta-barrel" evidence="11">
    <location>
        <begin position="470"/>
        <end position="1050"/>
    </location>
</feature>
<dbReference type="InterPro" id="IPR012910">
    <property type="entry name" value="Plug_dom"/>
</dbReference>
<organism evidence="13">
    <name type="scientific">Dyadobacter sp. 676</name>
    <dbReference type="NCBI Taxonomy" id="3088362"/>
    <lineage>
        <taxon>Bacteria</taxon>
        <taxon>Pseudomonadati</taxon>
        <taxon>Bacteroidota</taxon>
        <taxon>Cytophagia</taxon>
        <taxon>Cytophagales</taxon>
        <taxon>Spirosomataceae</taxon>
        <taxon>Dyadobacter</taxon>
    </lineage>
</organism>
<keyword evidence="5 9" id="KW-0798">TonB box</keyword>
<dbReference type="RefSeq" id="WP_353719478.1">
    <property type="nucleotide sequence ID" value="NZ_CP159289.1"/>
</dbReference>
<dbReference type="InterPro" id="IPR000531">
    <property type="entry name" value="Beta-barrel_TonB"/>
</dbReference>
<evidence type="ECO:0000256" key="10">
    <source>
        <dbReference type="SAM" id="SignalP"/>
    </source>
</evidence>
<sequence>MKLKNYSPGKQALCIVLAAFACCCTDAAVAWGPARPAAGHTANADAEVHGKVLSDKNEPLVGVNVILKGTSVGTTTDPEGNFRLTVPENGTLMFSFIGYLSQEVAIGNRSEINVQLLPDTKILSEVVVTAYATQKKKDITGSVSVVDVKNITRQPNGLVSGLLQGQASGVTVISSGQPGAEPQVRIRGINTFGNNTPLYVVDGVPTQNSTNLNPNDIASIQVLKDAGAASIYGSRASNGVIIITTKKGTGKVSVQYDAYYGVQVPKPGNVWDLLSPAEEAKLRWIANKNSGLAINDPIYGSGPEPVIPDYIYPLGKMEGDPAVDPAKYYINPNFRTDDDYNKFYRIIRANKEGTDWFHEVFKPAVNTSHNLSVSGGTDKGNYMISLNYLNQQGTMLSTYLKRYNLRANTLFNVSKRIRIGENLTYTITSNPQQTELSDLNIVQTASQMAPIFPVHDIMGNYAGIFGTGYNGNNPVGTLERLKDNRTLGNRLFGNLFAEVDVLNGLTFRTNFGGEMYSGTSRSFVYPTYENNENTKYNAFTQGSSNGYAWTWTNTLTYKKMIGSVHDITVVLGNEAYKSYFENLGGTTRDYYTFDPNYTTLSTGSGIQSNYSGRSFESLNSQFGRLDYAFKGKYLLSGTLRRDGSSKFVRYQYGWFPSVSAGWRLSEESFMQGAKWLADLKVRGSWGVMGNQLNVNANNGYYTFIMDKAASYYDIGRTNNSNQPGFQVGQIGNPDAKWERNINANIGIDATFLSGMIDLSVDYFRKDIKDLLYNPAVVGTQGPGTVPFVNIAGTTNRGVDLSVNFHKNLAKDLRLDLGATFTSYKNKVTRVTDNTNYFFSTGRALNGINYVRNEVGHPIGSFYGYRITGFWNSTQELEQANEQARQVTGNAEAVYQTDQALGRFRFKDVNGDGIITADDRTFLGNPNPDFNYGLNIGLTYKQFDLSAFIYGVQGGDIWNQLRYTTDFYASFVQAKSKRALYDSWTPENKNATLPIQETKMTAATNGSPTSYYVEDGSYLRLKNIQLGYNVPARLLSKINVSNFRIYVQAANVFTLTKYLGLDPEIGGSATSFGVDKGMYPNDRQFLGGVQVSF</sequence>
<dbReference type="NCBIfam" id="TIGR04057">
    <property type="entry name" value="SusC_RagA_signa"/>
    <property type="match status" value="1"/>
</dbReference>
<dbReference type="Gene3D" id="2.170.130.10">
    <property type="entry name" value="TonB-dependent receptor, plug domain"/>
    <property type="match status" value="1"/>
</dbReference>
<keyword evidence="4 8" id="KW-0812">Transmembrane</keyword>
<evidence type="ECO:0000259" key="12">
    <source>
        <dbReference type="Pfam" id="PF07715"/>
    </source>
</evidence>
<evidence type="ECO:0000256" key="4">
    <source>
        <dbReference type="ARBA" id="ARBA00022692"/>
    </source>
</evidence>
<dbReference type="NCBIfam" id="TIGR04056">
    <property type="entry name" value="OMP_RagA_SusC"/>
    <property type="match status" value="1"/>
</dbReference>
<dbReference type="InterPro" id="IPR036942">
    <property type="entry name" value="Beta-barrel_TonB_sf"/>
</dbReference>
<dbReference type="Pfam" id="PF13715">
    <property type="entry name" value="CarbopepD_reg_2"/>
    <property type="match status" value="1"/>
</dbReference>
<keyword evidence="3 8" id="KW-1134">Transmembrane beta strand</keyword>
<keyword evidence="6 8" id="KW-0472">Membrane</keyword>
<evidence type="ECO:0000256" key="5">
    <source>
        <dbReference type="ARBA" id="ARBA00023077"/>
    </source>
</evidence>
<dbReference type="GO" id="GO:0009279">
    <property type="term" value="C:cell outer membrane"/>
    <property type="evidence" value="ECO:0007669"/>
    <property type="project" value="UniProtKB-SubCell"/>
</dbReference>
<accession>A0AAU8FJD9</accession>
<keyword evidence="7 8" id="KW-0998">Cell outer membrane</keyword>
<keyword evidence="13" id="KW-0675">Receptor</keyword>
<evidence type="ECO:0000313" key="13">
    <source>
        <dbReference type="EMBL" id="XCH24155.1"/>
    </source>
</evidence>
<name>A0AAU8FJD9_9BACT</name>
<keyword evidence="10" id="KW-0732">Signal</keyword>
<dbReference type="Gene3D" id="2.40.170.20">
    <property type="entry name" value="TonB-dependent receptor, beta-barrel domain"/>
    <property type="match status" value="1"/>
</dbReference>
<keyword evidence="2 8" id="KW-0813">Transport</keyword>
<evidence type="ECO:0000256" key="1">
    <source>
        <dbReference type="ARBA" id="ARBA00004571"/>
    </source>
</evidence>
<dbReference type="InterPro" id="IPR023997">
    <property type="entry name" value="TonB-dep_OMP_SusC/RagA_CS"/>
</dbReference>
<dbReference type="Pfam" id="PF07715">
    <property type="entry name" value="Plug"/>
    <property type="match status" value="1"/>
</dbReference>
<dbReference type="PROSITE" id="PS51257">
    <property type="entry name" value="PROKAR_LIPOPROTEIN"/>
    <property type="match status" value="1"/>
</dbReference>
<dbReference type="Pfam" id="PF00593">
    <property type="entry name" value="TonB_dep_Rec_b-barrel"/>
    <property type="match status" value="1"/>
</dbReference>
<dbReference type="InterPro" id="IPR023996">
    <property type="entry name" value="TonB-dep_OMP_SusC/RagA"/>
</dbReference>
<feature type="domain" description="TonB-dependent receptor plug" evidence="12">
    <location>
        <begin position="135"/>
        <end position="240"/>
    </location>
</feature>
<evidence type="ECO:0000259" key="11">
    <source>
        <dbReference type="Pfam" id="PF00593"/>
    </source>
</evidence>
<dbReference type="EMBL" id="CP159289">
    <property type="protein sequence ID" value="XCH24155.1"/>
    <property type="molecule type" value="Genomic_DNA"/>
</dbReference>
<evidence type="ECO:0000256" key="7">
    <source>
        <dbReference type="ARBA" id="ARBA00023237"/>
    </source>
</evidence>
<evidence type="ECO:0000256" key="2">
    <source>
        <dbReference type="ARBA" id="ARBA00022448"/>
    </source>
</evidence>
<comment type="subcellular location">
    <subcellularLocation>
        <location evidence="1 8">Cell outer membrane</location>
        <topology evidence="1 8">Multi-pass membrane protein</topology>
    </subcellularLocation>
</comment>